<evidence type="ECO:0000256" key="6">
    <source>
        <dbReference type="SAM" id="Phobius"/>
    </source>
</evidence>
<dbReference type="SUPFAM" id="SSF158472">
    <property type="entry name" value="HAMP domain-like"/>
    <property type="match status" value="1"/>
</dbReference>
<evidence type="ECO:0000256" key="3">
    <source>
        <dbReference type="ARBA" id="ARBA00029447"/>
    </source>
</evidence>
<dbReference type="AlphaFoldDB" id="A0A844QJE7"/>
<dbReference type="PROSITE" id="PS50885">
    <property type="entry name" value="HAMP"/>
    <property type="match status" value="2"/>
</dbReference>
<comment type="caution">
    <text evidence="9">The sequence shown here is derived from an EMBL/GenBank/DDBJ whole genome shotgun (WGS) entry which is preliminary data.</text>
</comment>
<feature type="region of interest" description="Disordered" evidence="5">
    <location>
        <begin position="559"/>
        <end position="584"/>
    </location>
</feature>
<dbReference type="FunFam" id="1.10.287.950:FF:000001">
    <property type="entry name" value="Methyl-accepting chemotaxis sensory transducer"/>
    <property type="match status" value="1"/>
</dbReference>
<dbReference type="GO" id="GO:0007165">
    <property type="term" value="P:signal transduction"/>
    <property type="evidence" value="ECO:0007669"/>
    <property type="project" value="UniProtKB-KW"/>
</dbReference>
<feature type="domain" description="HAMP" evidence="8">
    <location>
        <begin position="244"/>
        <end position="290"/>
    </location>
</feature>
<dbReference type="Pfam" id="PF00672">
    <property type="entry name" value="HAMP"/>
    <property type="match status" value="1"/>
</dbReference>
<dbReference type="SMART" id="SM00283">
    <property type="entry name" value="MA"/>
    <property type="match status" value="1"/>
</dbReference>
<name>A0A844QJE7_9HYPH</name>
<accession>A0A844QJE7</accession>
<evidence type="ECO:0000259" key="7">
    <source>
        <dbReference type="PROSITE" id="PS50111"/>
    </source>
</evidence>
<feature type="domain" description="HAMP" evidence="8">
    <location>
        <begin position="158"/>
        <end position="211"/>
    </location>
</feature>
<keyword evidence="2" id="KW-0145">Chemotaxis</keyword>
<dbReference type="CDD" id="cd11386">
    <property type="entry name" value="MCP_signal"/>
    <property type="match status" value="1"/>
</dbReference>
<gene>
    <name evidence="9" type="ORF">GN330_20780</name>
</gene>
<dbReference type="GO" id="GO:0006935">
    <property type="term" value="P:chemotaxis"/>
    <property type="evidence" value="ECO:0007669"/>
    <property type="project" value="UniProtKB-KW"/>
</dbReference>
<keyword evidence="6" id="KW-0812">Transmembrane</keyword>
<keyword evidence="4" id="KW-0807">Transducer</keyword>
<comment type="subcellular location">
    <subcellularLocation>
        <location evidence="1">Membrane</location>
    </subcellularLocation>
</comment>
<evidence type="ECO:0000256" key="5">
    <source>
        <dbReference type="SAM" id="MobiDB-lite"/>
    </source>
</evidence>
<dbReference type="InterPro" id="IPR004089">
    <property type="entry name" value="MCPsignal_dom"/>
</dbReference>
<dbReference type="Proteomes" id="UP000463224">
    <property type="component" value="Unassembled WGS sequence"/>
</dbReference>
<keyword evidence="6" id="KW-1133">Transmembrane helix</keyword>
<dbReference type="PANTHER" id="PTHR43531:SF11">
    <property type="entry name" value="METHYL-ACCEPTING CHEMOTAXIS PROTEIN 3"/>
    <property type="match status" value="1"/>
</dbReference>
<proteinExistence type="inferred from homology"/>
<dbReference type="SMART" id="SM00304">
    <property type="entry name" value="HAMP"/>
    <property type="match status" value="2"/>
</dbReference>
<keyword evidence="6" id="KW-0472">Membrane</keyword>
<protein>
    <submittedName>
        <fullName evidence="9">HAMP domain-containing protein</fullName>
    </submittedName>
</protein>
<organism evidence="9 10">
    <name type="scientific">Nitratireductor arenosus</name>
    <dbReference type="NCBI Taxonomy" id="2682096"/>
    <lineage>
        <taxon>Bacteria</taxon>
        <taxon>Pseudomonadati</taxon>
        <taxon>Pseudomonadota</taxon>
        <taxon>Alphaproteobacteria</taxon>
        <taxon>Hyphomicrobiales</taxon>
        <taxon>Phyllobacteriaceae</taxon>
        <taxon>Nitratireductor</taxon>
    </lineage>
</organism>
<evidence type="ECO:0000259" key="8">
    <source>
        <dbReference type="PROSITE" id="PS50885"/>
    </source>
</evidence>
<dbReference type="SUPFAM" id="SSF58104">
    <property type="entry name" value="Methyl-accepting chemotaxis protein (MCP) signaling domain"/>
    <property type="match status" value="1"/>
</dbReference>
<dbReference type="PROSITE" id="PS50111">
    <property type="entry name" value="CHEMOTAXIS_TRANSDUC_2"/>
    <property type="match status" value="1"/>
</dbReference>
<reference evidence="9 10" key="1">
    <citation type="submission" date="2019-12" db="EMBL/GenBank/DDBJ databases">
        <title>Nitratireductor arenosus sp. nov., Isolated from sea sand, Jeju island, South Korea.</title>
        <authorList>
            <person name="Kim W."/>
        </authorList>
    </citation>
    <scope>NUCLEOTIDE SEQUENCE [LARGE SCALE GENOMIC DNA]</scope>
    <source>
        <strain evidence="9 10">CAU 1489</strain>
    </source>
</reference>
<feature type="compositionally biased region" description="Polar residues" evidence="5">
    <location>
        <begin position="560"/>
        <end position="569"/>
    </location>
</feature>
<evidence type="ECO:0000313" key="9">
    <source>
        <dbReference type="EMBL" id="MVA99692.1"/>
    </source>
</evidence>
<dbReference type="Pfam" id="PF00015">
    <property type="entry name" value="MCPsignal"/>
    <property type="match status" value="1"/>
</dbReference>
<dbReference type="GO" id="GO:0016020">
    <property type="term" value="C:membrane"/>
    <property type="evidence" value="ECO:0007669"/>
    <property type="project" value="UniProtKB-SubCell"/>
</dbReference>
<dbReference type="Gene3D" id="6.10.340.10">
    <property type="match status" value="1"/>
</dbReference>
<evidence type="ECO:0000256" key="1">
    <source>
        <dbReference type="ARBA" id="ARBA00004370"/>
    </source>
</evidence>
<dbReference type="Gene3D" id="1.10.287.950">
    <property type="entry name" value="Methyl-accepting chemotaxis protein"/>
    <property type="match status" value="1"/>
</dbReference>
<evidence type="ECO:0000256" key="4">
    <source>
        <dbReference type="PROSITE-ProRule" id="PRU00284"/>
    </source>
</evidence>
<dbReference type="InterPro" id="IPR003660">
    <property type="entry name" value="HAMP_dom"/>
</dbReference>
<comment type="similarity">
    <text evidence="3">Belongs to the methyl-accepting chemotaxis (MCP) protein family.</text>
</comment>
<feature type="domain" description="Methyl-accepting transducer" evidence="7">
    <location>
        <begin position="295"/>
        <end position="524"/>
    </location>
</feature>
<sequence length="584" mass="61707">MRDGTLARPQSPHRIYWDLILEEGQKPRPDGEQKPLLQSMMDAGFAKAELDLLAEAKKRSDALIQLEVRAMDAVKGKGTVSGQPDLKLAGDLLYSADYHQAKASVMQPVDAFFTAIEDRTAARISDAQAAAATASAIMVVLGLLLVASVTATAVILQRRVMTPVAKLEDCMSALASGDLGAEVPMADREDEMGSMAKTLLVFKNAVSGMQSAEEAEEQRQLIERERNENDQRKAREAADDQTVISGLADGLKQLANGNLGYRITEEFAPKARQLKDDFNTAIAGLEETMSTISGSAAGIRTGTGEISQAADDLSRRTEQQAASLEETAAALGEVTETVNRTADSAKQAATLTTRARGNTEKSGGVMREAVGAMGEIEKSSEQIGQIIGVIDEIAFQTNLLALNAGVEAARAGDAGKGFAVVAQEVRALAQRSAEAAKEIKALISASSEQVGRGVELVGQTGTALEQILAEVVEIAGLMSGIAGSAQEQATGLSEVNTAIAQMDQVTQQNAAMVEESTAASHSLAKEAEQLERLVAHFKLGEAAKTTARRADRHAPVVTLRTPSSGQRHSAVTAAQPEADGWEEF</sequence>
<dbReference type="InterPro" id="IPR051310">
    <property type="entry name" value="MCP_chemotaxis"/>
</dbReference>
<feature type="transmembrane region" description="Helical" evidence="6">
    <location>
        <begin position="129"/>
        <end position="156"/>
    </location>
</feature>
<evidence type="ECO:0000256" key="2">
    <source>
        <dbReference type="ARBA" id="ARBA00022500"/>
    </source>
</evidence>
<evidence type="ECO:0000313" key="10">
    <source>
        <dbReference type="Proteomes" id="UP000463224"/>
    </source>
</evidence>
<dbReference type="EMBL" id="WPHG01000007">
    <property type="protein sequence ID" value="MVA99692.1"/>
    <property type="molecule type" value="Genomic_DNA"/>
</dbReference>
<keyword evidence="10" id="KW-1185">Reference proteome</keyword>
<dbReference type="PANTHER" id="PTHR43531">
    <property type="entry name" value="PROTEIN ICFG"/>
    <property type="match status" value="1"/>
</dbReference>